<name>A0ABS4GLS0_9BACL</name>
<proteinExistence type="predicted"/>
<organism evidence="1 2">
    <name type="scientific">Ammoniphilus resinae</name>
    <dbReference type="NCBI Taxonomy" id="861532"/>
    <lineage>
        <taxon>Bacteria</taxon>
        <taxon>Bacillati</taxon>
        <taxon>Bacillota</taxon>
        <taxon>Bacilli</taxon>
        <taxon>Bacillales</taxon>
        <taxon>Paenibacillaceae</taxon>
        <taxon>Aneurinibacillus group</taxon>
        <taxon>Ammoniphilus</taxon>
    </lineage>
</organism>
<keyword evidence="2" id="KW-1185">Reference proteome</keyword>
<gene>
    <name evidence="1" type="ORF">J2Z37_001191</name>
</gene>
<protein>
    <submittedName>
        <fullName evidence="1">Uncharacterized protein</fullName>
    </submittedName>
</protein>
<reference evidence="1 2" key="1">
    <citation type="submission" date="2021-03" db="EMBL/GenBank/DDBJ databases">
        <title>Genomic Encyclopedia of Type Strains, Phase IV (KMG-IV): sequencing the most valuable type-strain genomes for metagenomic binning, comparative biology and taxonomic classification.</title>
        <authorList>
            <person name="Goeker M."/>
        </authorList>
    </citation>
    <scope>NUCLEOTIDE SEQUENCE [LARGE SCALE GENOMIC DNA]</scope>
    <source>
        <strain evidence="1 2">DSM 24738</strain>
    </source>
</reference>
<evidence type="ECO:0000313" key="2">
    <source>
        <dbReference type="Proteomes" id="UP001519343"/>
    </source>
</evidence>
<comment type="caution">
    <text evidence="1">The sequence shown here is derived from an EMBL/GenBank/DDBJ whole genome shotgun (WGS) entry which is preliminary data.</text>
</comment>
<dbReference type="Proteomes" id="UP001519343">
    <property type="component" value="Unassembled WGS sequence"/>
</dbReference>
<dbReference type="EMBL" id="JAGGKT010000002">
    <property type="protein sequence ID" value="MBP1931194.1"/>
    <property type="molecule type" value="Genomic_DNA"/>
</dbReference>
<evidence type="ECO:0000313" key="1">
    <source>
        <dbReference type="EMBL" id="MBP1931194.1"/>
    </source>
</evidence>
<dbReference type="RefSeq" id="WP_209809276.1">
    <property type="nucleotide sequence ID" value="NZ_JAGGKT010000002.1"/>
</dbReference>
<accession>A0ABS4GLS0</accession>
<sequence length="67" mass="7398">MFRMEFLDTVWNLGIVEAEELAALLNTTTELILSEAEHCAGNGLIKIRDTLILATASTQLHRAEEAV</sequence>